<keyword evidence="5" id="KW-1185">Reference proteome</keyword>
<evidence type="ECO:0000259" key="3">
    <source>
        <dbReference type="Pfam" id="PF01757"/>
    </source>
</evidence>
<feature type="transmembrane region" description="Helical" evidence="2">
    <location>
        <begin position="196"/>
        <end position="214"/>
    </location>
</feature>
<feature type="transmembrane region" description="Helical" evidence="2">
    <location>
        <begin position="268"/>
        <end position="297"/>
    </location>
</feature>
<dbReference type="AlphaFoldDB" id="A0A8J3ZFP9"/>
<gene>
    <name evidence="4" type="ORF">Vau01_080190</name>
</gene>
<sequence length="417" mass="45666">MPNPLAWRPTRSLADEFSPRANSIGLLRLLLAVSVLVAHAGPLGYGLANYGFAFTRGQLDFGGLGVYGFFILSGFLITASGMRFSLPRYAWHRFLRIFPGYWVCLVVMACVLLPIVSLYERGTLAGFWTHPNGPFDYVWRNLITVQNQFTISGLMSGNPSGGAVNGSLWTLLYELMCYAMVGILAWTAVLRRTPRLVALMTAVVYLFVVSDWVRQLPVPNTWLYRRGDIGPYPVLGVFSVNSVLFLGLMFLLGASMHLYRDRIPMHPAVAAGAGLAFVGSAAFGGFLAIGPLAYAYLLVWLACKLPRWTQGVGRKRDYSYGIYIYAYPVQQLLALMGGARWGVAAYIGLSLAGTLLLAVPSWFLVEKPAMSLKNWTPRALAKRADPEPAPEPVPALPQVSIPTQRKAPETAAAPVGR</sequence>
<name>A0A8J3ZFP9_9ACTN</name>
<dbReference type="GO" id="GO:0016747">
    <property type="term" value="F:acyltransferase activity, transferring groups other than amino-acyl groups"/>
    <property type="evidence" value="ECO:0007669"/>
    <property type="project" value="InterPro"/>
</dbReference>
<dbReference type="EMBL" id="BOPG01000056">
    <property type="protein sequence ID" value="GIJ60503.1"/>
    <property type="molecule type" value="Genomic_DNA"/>
</dbReference>
<organism evidence="4 5">
    <name type="scientific">Virgisporangium aurantiacum</name>
    <dbReference type="NCBI Taxonomy" id="175570"/>
    <lineage>
        <taxon>Bacteria</taxon>
        <taxon>Bacillati</taxon>
        <taxon>Actinomycetota</taxon>
        <taxon>Actinomycetes</taxon>
        <taxon>Micromonosporales</taxon>
        <taxon>Micromonosporaceae</taxon>
        <taxon>Virgisporangium</taxon>
    </lineage>
</organism>
<keyword evidence="2" id="KW-0812">Transmembrane</keyword>
<dbReference type="GO" id="GO:0016020">
    <property type="term" value="C:membrane"/>
    <property type="evidence" value="ECO:0007669"/>
    <property type="project" value="TreeGrafter"/>
</dbReference>
<reference evidence="4" key="1">
    <citation type="submission" date="2021-01" db="EMBL/GenBank/DDBJ databases">
        <title>Whole genome shotgun sequence of Virgisporangium aurantiacum NBRC 16421.</title>
        <authorList>
            <person name="Komaki H."/>
            <person name="Tamura T."/>
        </authorList>
    </citation>
    <scope>NUCLEOTIDE SEQUENCE</scope>
    <source>
        <strain evidence="4">NBRC 16421</strain>
    </source>
</reference>
<accession>A0A8J3ZFP9</accession>
<feature type="transmembrane region" description="Helical" evidence="2">
    <location>
        <begin position="343"/>
        <end position="365"/>
    </location>
</feature>
<feature type="transmembrane region" description="Helical" evidence="2">
    <location>
        <begin position="98"/>
        <end position="119"/>
    </location>
</feature>
<dbReference type="Proteomes" id="UP000612585">
    <property type="component" value="Unassembled WGS sequence"/>
</dbReference>
<dbReference type="PANTHER" id="PTHR23028:SF53">
    <property type="entry name" value="ACYL_TRANSF_3 DOMAIN-CONTAINING PROTEIN"/>
    <property type="match status" value="1"/>
</dbReference>
<dbReference type="Pfam" id="PF01757">
    <property type="entry name" value="Acyl_transf_3"/>
    <property type="match status" value="1"/>
</dbReference>
<dbReference type="InterPro" id="IPR050879">
    <property type="entry name" value="Acyltransferase_3"/>
</dbReference>
<feature type="transmembrane region" description="Helical" evidence="2">
    <location>
        <begin position="168"/>
        <end position="189"/>
    </location>
</feature>
<evidence type="ECO:0000313" key="4">
    <source>
        <dbReference type="EMBL" id="GIJ60503.1"/>
    </source>
</evidence>
<feature type="region of interest" description="Disordered" evidence="1">
    <location>
        <begin position="381"/>
        <end position="417"/>
    </location>
</feature>
<evidence type="ECO:0000256" key="2">
    <source>
        <dbReference type="SAM" id="Phobius"/>
    </source>
</evidence>
<protein>
    <submittedName>
        <fullName evidence="4">O-antigen acetylase</fullName>
    </submittedName>
</protein>
<dbReference type="RefSeq" id="WP_204004886.1">
    <property type="nucleotide sequence ID" value="NZ_BOPG01000056.1"/>
</dbReference>
<keyword evidence="2" id="KW-0472">Membrane</keyword>
<dbReference type="PANTHER" id="PTHR23028">
    <property type="entry name" value="ACETYLTRANSFERASE"/>
    <property type="match status" value="1"/>
</dbReference>
<proteinExistence type="predicted"/>
<dbReference type="InterPro" id="IPR002656">
    <property type="entry name" value="Acyl_transf_3_dom"/>
</dbReference>
<feature type="transmembrane region" description="Helical" evidence="2">
    <location>
        <begin position="64"/>
        <end position="86"/>
    </location>
</feature>
<evidence type="ECO:0000256" key="1">
    <source>
        <dbReference type="SAM" id="MobiDB-lite"/>
    </source>
</evidence>
<dbReference type="GO" id="GO:0009103">
    <property type="term" value="P:lipopolysaccharide biosynthetic process"/>
    <property type="evidence" value="ECO:0007669"/>
    <property type="project" value="TreeGrafter"/>
</dbReference>
<comment type="caution">
    <text evidence="4">The sequence shown here is derived from an EMBL/GenBank/DDBJ whole genome shotgun (WGS) entry which is preliminary data.</text>
</comment>
<evidence type="ECO:0000313" key="5">
    <source>
        <dbReference type="Proteomes" id="UP000612585"/>
    </source>
</evidence>
<feature type="domain" description="Acyltransferase 3" evidence="3">
    <location>
        <begin position="23"/>
        <end position="359"/>
    </location>
</feature>
<keyword evidence="2" id="KW-1133">Transmembrane helix</keyword>
<feature type="transmembrane region" description="Helical" evidence="2">
    <location>
        <begin position="234"/>
        <end position="256"/>
    </location>
</feature>